<dbReference type="GO" id="GO:0030288">
    <property type="term" value="C:outer membrane-bounded periplasmic space"/>
    <property type="evidence" value="ECO:0007669"/>
    <property type="project" value="UniProtKB-ARBA"/>
</dbReference>
<dbReference type="EMBL" id="CP001823">
    <property type="protein sequence ID" value="ACZ38117.1"/>
    <property type="molecule type" value="Genomic_DNA"/>
</dbReference>
<dbReference type="PANTHER" id="PTHR30290:SF38">
    <property type="entry name" value="D,D-DIPEPTIDE-BINDING PERIPLASMIC PROTEIN DDPA-RELATED"/>
    <property type="match status" value="1"/>
</dbReference>
<dbReference type="AlphaFoldDB" id="D1C1K0"/>
<evidence type="ECO:0000313" key="5">
    <source>
        <dbReference type="EMBL" id="ACZ38117.1"/>
    </source>
</evidence>
<dbReference type="Gene3D" id="3.40.190.10">
    <property type="entry name" value="Periplasmic binding protein-like II"/>
    <property type="match status" value="1"/>
</dbReference>
<protein>
    <submittedName>
        <fullName evidence="5">Extracellular solute-binding protein family 5</fullName>
    </submittedName>
</protein>
<evidence type="ECO:0000256" key="3">
    <source>
        <dbReference type="SAM" id="MobiDB-lite"/>
    </source>
</evidence>
<dbReference type="KEGG" id="sti:Sthe_0680"/>
<dbReference type="PIRSF" id="PIRSF002741">
    <property type="entry name" value="MppA"/>
    <property type="match status" value="1"/>
</dbReference>
<dbReference type="InterPro" id="IPR030678">
    <property type="entry name" value="Peptide/Ni-bd"/>
</dbReference>
<dbReference type="Pfam" id="PF00496">
    <property type="entry name" value="SBP_bac_5"/>
    <property type="match status" value="1"/>
</dbReference>
<dbReference type="GO" id="GO:0043190">
    <property type="term" value="C:ATP-binding cassette (ABC) transporter complex"/>
    <property type="evidence" value="ECO:0007669"/>
    <property type="project" value="InterPro"/>
</dbReference>
<reference evidence="5 6" key="2">
    <citation type="journal article" date="2010" name="Stand. Genomic Sci.">
        <title>Complete genome sequence of Desulfohalobium retbaense type strain (HR(100)).</title>
        <authorList>
            <person name="Spring S."/>
            <person name="Nolan M."/>
            <person name="Lapidus A."/>
            <person name="Glavina Del Rio T."/>
            <person name="Copeland A."/>
            <person name="Tice H."/>
            <person name="Cheng J.F."/>
            <person name="Lucas S."/>
            <person name="Land M."/>
            <person name="Chen F."/>
            <person name="Bruce D."/>
            <person name="Goodwin L."/>
            <person name="Pitluck S."/>
            <person name="Ivanova N."/>
            <person name="Mavromatis K."/>
            <person name="Mikhailova N."/>
            <person name="Pati A."/>
            <person name="Chen A."/>
            <person name="Palaniappan K."/>
            <person name="Hauser L."/>
            <person name="Chang Y.J."/>
            <person name="Jeffries C.D."/>
            <person name="Munk C."/>
            <person name="Kiss H."/>
            <person name="Chain P."/>
            <person name="Han C."/>
            <person name="Brettin T."/>
            <person name="Detter J.C."/>
            <person name="Schuler E."/>
            <person name="Goker M."/>
            <person name="Rohde M."/>
            <person name="Bristow J."/>
            <person name="Eisen J.A."/>
            <person name="Markowitz V."/>
            <person name="Hugenholtz P."/>
            <person name="Kyrpides N.C."/>
            <person name="Klenk H.P."/>
        </authorList>
    </citation>
    <scope>NUCLEOTIDE SEQUENCE [LARGE SCALE GENOMIC DNA]</scope>
    <source>
        <strain evidence="6">ATCC 49802 / DSM 20745 / S 6022</strain>
    </source>
</reference>
<sequence length="567" mass="62215">MRSHEDVEHTVEEAVDAVTRTSMTRRTLFRRAAGVGLAGASMALLAACGGGDDTPSGSSGDGGAASTATSETSGGTPAATEPAGEGEPKRGGKITVALNSDLTTMDPHKSTAAVDRQVYQLIYDKLVDIDEQLNIVPYLAQKWEISDDGTQYTFALVSGVTFHDGEPFNAEAVKVNFERMLDPETASPRRSEVAQVTQVEAPDDTTVVLTLSQPYSPLLATLSDRAGMIISPKAIAELGDDLARNPVGTGAFTFVEWIKDDHLTVRRNENYWREGLPYLDEVTYKPVIDATVRLTSLRTNEVQMIDQISAKDVEATKNDPSLVYSEIPGLAFQYISLNVSRPPFDKKELRQAVAWCIDREAIIRAIFFGIGTPAQTPIPPSSWAYDESVQVYQQDYDKARELLAAAGMPDGFEFTMLVTNSPDAIQLAEAYRAQLAEVGIIANLELLEFGTLLDRNDAGDFEAVSLQWSGRPDPDGNIYNYFITDGGLNRGGYSNPEVDDLLNQTRAVSDPDQRRQLYSEVCRLIAEDAPMIFIRFPAEIKVWQPAIKGFVHIPDGMMRLNTVWLEQ</sequence>
<dbReference type="InterPro" id="IPR000914">
    <property type="entry name" value="SBP_5_dom"/>
</dbReference>
<reference evidence="6" key="1">
    <citation type="submission" date="2009-11" db="EMBL/GenBank/DDBJ databases">
        <title>The complete chromosome 1 of Sphaerobacter thermophilus DSM 20745.</title>
        <authorList>
            <person name="Lucas S."/>
            <person name="Copeland A."/>
            <person name="Lapidus A."/>
            <person name="Glavina del Rio T."/>
            <person name="Dalin E."/>
            <person name="Tice H."/>
            <person name="Bruce D."/>
            <person name="Goodwin L."/>
            <person name="Pitluck S."/>
            <person name="Kyrpides N."/>
            <person name="Mavromatis K."/>
            <person name="Ivanova N."/>
            <person name="Mikhailova N."/>
            <person name="LaButti K.M."/>
            <person name="Clum A."/>
            <person name="Sun H.I."/>
            <person name="Brettin T."/>
            <person name="Detter J.C."/>
            <person name="Han C."/>
            <person name="Larimer F."/>
            <person name="Land M."/>
            <person name="Hauser L."/>
            <person name="Markowitz V."/>
            <person name="Cheng J.F."/>
            <person name="Hugenholtz P."/>
            <person name="Woyke T."/>
            <person name="Wu D."/>
            <person name="Steenblock K."/>
            <person name="Schneider S."/>
            <person name="Pukall R."/>
            <person name="Goeker M."/>
            <person name="Klenk H.P."/>
            <person name="Eisen J.A."/>
        </authorList>
    </citation>
    <scope>NUCLEOTIDE SEQUENCE [LARGE SCALE GENOMIC DNA]</scope>
    <source>
        <strain evidence="6">ATCC 49802 / DSM 20745 / S 6022</strain>
    </source>
</reference>
<proteinExistence type="inferred from homology"/>
<organism evidence="5 6">
    <name type="scientific">Sphaerobacter thermophilus (strain ATCC 49802 / DSM 20745 / KCCM 41009 / NCIMB 13125 / S 6022)</name>
    <dbReference type="NCBI Taxonomy" id="479434"/>
    <lineage>
        <taxon>Bacteria</taxon>
        <taxon>Pseudomonadati</taxon>
        <taxon>Thermomicrobiota</taxon>
        <taxon>Thermomicrobia</taxon>
        <taxon>Sphaerobacterales</taxon>
        <taxon>Sphaerobacterineae</taxon>
        <taxon>Sphaerobacteraceae</taxon>
        <taxon>Sphaerobacter</taxon>
    </lineage>
</organism>
<dbReference type="Gene3D" id="3.90.76.10">
    <property type="entry name" value="Dipeptide-binding Protein, Domain 1"/>
    <property type="match status" value="1"/>
</dbReference>
<dbReference type="eggNOG" id="COG0747">
    <property type="taxonomic scope" value="Bacteria"/>
</dbReference>
<gene>
    <name evidence="5" type="ordered locus">Sthe_0680</name>
</gene>
<dbReference type="HOGENOM" id="CLU_017028_7_3_0"/>
<dbReference type="Proteomes" id="UP000002027">
    <property type="component" value="Chromosome 1"/>
</dbReference>
<feature type="domain" description="Solute-binding protein family 5" evidence="4">
    <location>
        <begin position="134"/>
        <end position="484"/>
    </location>
</feature>
<feature type="compositionally biased region" description="Low complexity" evidence="3">
    <location>
        <begin position="51"/>
        <end position="80"/>
    </location>
</feature>
<keyword evidence="2" id="KW-0732">Signal</keyword>
<accession>D1C1K0</accession>
<dbReference type="RefSeq" id="WP_012871164.1">
    <property type="nucleotide sequence ID" value="NC_013523.1"/>
</dbReference>
<name>D1C1K0_SPHTD</name>
<dbReference type="SUPFAM" id="SSF53850">
    <property type="entry name" value="Periplasmic binding protein-like II"/>
    <property type="match status" value="1"/>
</dbReference>
<dbReference type="InterPro" id="IPR039424">
    <property type="entry name" value="SBP_5"/>
</dbReference>
<dbReference type="InParanoid" id="D1C1K0"/>
<evidence type="ECO:0000256" key="2">
    <source>
        <dbReference type="ARBA" id="ARBA00022729"/>
    </source>
</evidence>
<comment type="similarity">
    <text evidence="1">Belongs to the bacterial solute-binding protein 5 family.</text>
</comment>
<dbReference type="GO" id="GO:0015833">
    <property type="term" value="P:peptide transport"/>
    <property type="evidence" value="ECO:0007669"/>
    <property type="project" value="TreeGrafter"/>
</dbReference>
<dbReference type="GO" id="GO:1904680">
    <property type="term" value="F:peptide transmembrane transporter activity"/>
    <property type="evidence" value="ECO:0007669"/>
    <property type="project" value="TreeGrafter"/>
</dbReference>
<keyword evidence="6" id="KW-1185">Reference proteome</keyword>
<dbReference type="STRING" id="479434.Sthe_0680"/>
<evidence type="ECO:0000259" key="4">
    <source>
        <dbReference type="Pfam" id="PF00496"/>
    </source>
</evidence>
<dbReference type="Gene3D" id="3.10.105.10">
    <property type="entry name" value="Dipeptide-binding Protein, Domain 3"/>
    <property type="match status" value="1"/>
</dbReference>
<dbReference type="PANTHER" id="PTHR30290">
    <property type="entry name" value="PERIPLASMIC BINDING COMPONENT OF ABC TRANSPORTER"/>
    <property type="match status" value="1"/>
</dbReference>
<feature type="region of interest" description="Disordered" evidence="3">
    <location>
        <begin position="51"/>
        <end position="92"/>
    </location>
</feature>
<evidence type="ECO:0000313" key="6">
    <source>
        <dbReference type="Proteomes" id="UP000002027"/>
    </source>
</evidence>
<evidence type="ECO:0000256" key="1">
    <source>
        <dbReference type="ARBA" id="ARBA00005695"/>
    </source>
</evidence>